<accession>B0DK85</accession>
<reference evidence="1 2" key="1">
    <citation type="journal article" date="2008" name="Nature">
        <title>The genome of Laccaria bicolor provides insights into mycorrhizal symbiosis.</title>
        <authorList>
            <person name="Martin F."/>
            <person name="Aerts A."/>
            <person name="Ahren D."/>
            <person name="Brun A."/>
            <person name="Danchin E.G.J."/>
            <person name="Duchaussoy F."/>
            <person name="Gibon J."/>
            <person name="Kohler A."/>
            <person name="Lindquist E."/>
            <person name="Pereda V."/>
            <person name="Salamov A."/>
            <person name="Shapiro H.J."/>
            <person name="Wuyts J."/>
            <person name="Blaudez D."/>
            <person name="Buee M."/>
            <person name="Brokstein P."/>
            <person name="Canbaeck B."/>
            <person name="Cohen D."/>
            <person name="Courty P.E."/>
            <person name="Coutinho P.M."/>
            <person name="Delaruelle C."/>
            <person name="Detter J.C."/>
            <person name="Deveau A."/>
            <person name="DiFazio S."/>
            <person name="Duplessis S."/>
            <person name="Fraissinet-Tachet L."/>
            <person name="Lucic E."/>
            <person name="Frey-Klett P."/>
            <person name="Fourrey C."/>
            <person name="Feussner I."/>
            <person name="Gay G."/>
            <person name="Grimwood J."/>
            <person name="Hoegger P.J."/>
            <person name="Jain P."/>
            <person name="Kilaru S."/>
            <person name="Labbe J."/>
            <person name="Lin Y.C."/>
            <person name="Legue V."/>
            <person name="Le Tacon F."/>
            <person name="Marmeisse R."/>
            <person name="Melayah D."/>
            <person name="Montanini B."/>
            <person name="Muratet M."/>
            <person name="Nehls U."/>
            <person name="Niculita-Hirzel H."/>
            <person name="Oudot-Le Secq M.P."/>
            <person name="Peter M."/>
            <person name="Quesneville H."/>
            <person name="Rajashekar B."/>
            <person name="Reich M."/>
            <person name="Rouhier N."/>
            <person name="Schmutz J."/>
            <person name="Yin T."/>
            <person name="Chalot M."/>
            <person name="Henrissat B."/>
            <person name="Kuees U."/>
            <person name="Lucas S."/>
            <person name="Van de Peer Y."/>
            <person name="Podila G.K."/>
            <person name="Polle A."/>
            <person name="Pukkila P.J."/>
            <person name="Richardson P.M."/>
            <person name="Rouze P."/>
            <person name="Sanders I.R."/>
            <person name="Stajich J.E."/>
            <person name="Tunlid A."/>
            <person name="Tuskan G."/>
            <person name="Grigoriev I.V."/>
        </authorList>
    </citation>
    <scope>NUCLEOTIDE SEQUENCE [LARGE SCALE GENOMIC DNA]</scope>
    <source>
        <strain evidence="2">S238N-H82 / ATCC MYA-4686</strain>
    </source>
</reference>
<dbReference type="AlphaFoldDB" id="B0DK85"/>
<name>B0DK85_LACBS</name>
<protein>
    <submittedName>
        <fullName evidence="1">Predicted protein</fullName>
    </submittedName>
</protein>
<dbReference type="InParanoid" id="B0DK85"/>
<proteinExistence type="predicted"/>
<dbReference type="KEGG" id="lbc:LACBIDRAFT_303752"/>
<sequence length="116" mass="13015">MILSDPIASSLDTTFSTTEIILREVDTDNLPRSPIARLSTSLARVRSANVTSVCGIRRCSSAQVGPSLQSFSWTTAFNTVFSLYPLDVWRLYCHRVIRYISDHLAQTFRGFRVDIG</sequence>
<keyword evidence="2" id="KW-1185">Reference proteome</keyword>
<evidence type="ECO:0000313" key="1">
    <source>
        <dbReference type="EMBL" id="EDR04895.1"/>
    </source>
</evidence>
<dbReference type="Proteomes" id="UP000001194">
    <property type="component" value="Unassembled WGS sequence"/>
</dbReference>
<dbReference type="RefSeq" id="XP_001884285.1">
    <property type="nucleotide sequence ID" value="XM_001884250.1"/>
</dbReference>
<dbReference type="EMBL" id="DS547115">
    <property type="protein sequence ID" value="EDR04895.1"/>
    <property type="molecule type" value="Genomic_DNA"/>
</dbReference>
<dbReference type="HOGENOM" id="CLU_2097295_0_0_1"/>
<dbReference type="GeneID" id="6080016"/>
<gene>
    <name evidence="1" type="ORF">LACBIDRAFT_303752</name>
</gene>
<organism evidence="2">
    <name type="scientific">Laccaria bicolor (strain S238N-H82 / ATCC MYA-4686)</name>
    <name type="common">Bicoloured deceiver</name>
    <name type="synonym">Laccaria laccata var. bicolor</name>
    <dbReference type="NCBI Taxonomy" id="486041"/>
    <lineage>
        <taxon>Eukaryota</taxon>
        <taxon>Fungi</taxon>
        <taxon>Dikarya</taxon>
        <taxon>Basidiomycota</taxon>
        <taxon>Agaricomycotina</taxon>
        <taxon>Agaricomycetes</taxon>
        <taxon>Agaricomycetidae</taxon>
        <taxon>Agaricales</taxon>
        <taxon>Agaricineae</taxon>
        <taxon>Hydnangiaceae</taxon>
        <taxon>Laccaria</taxon>
    </lineage>
</organism>
<evidence type="ECO:0000313" key="2">
    <source>
        <dbReference type="Proteomes" id="UP000001194"/>
    </source>
</evidence>